<dbReference type="PANTHER" id="PTHR43316">
    <property type="entry name" value="HYDROLASE, HALOACID DELAHOGENASE-RELATED"/>
    <property type="match status" value="1"/>
</dbReference>
<dbReference type="InterPro" id="IPR051540">
    <property type="entry name" value="S-2-haloacid_dehalogenase"/>
</dbReference>
<evidence type="ECO:0000313" key="4">
    <source>
        <dbReference type="Proteomes" id="UP000054196"/>
    </source>
</evidence>
<dbReference type="NCBIfam" id="TIGR01493">
    <property type="entry name" value="HAD-SF-IA-v2"/>
    <property type="match status" value="1"/>
</dbReference>
<comment type="similarity">
    <text evidence="1">Belongs to the HAD-like hydrolase superfamily. S-2-haloalkanoic acid dehalogenase family.</text>
</comment>
<dbReference type="PANTHER" id="PTHR43316:SF3">
    <property type="entry name" value="HALOACID DEHALOGENASE, TYPE II (AFU_ORTHOLOGUE AFUA_2G07750)-RELATED"/>
    <property type="match status" value="1"/>
</dbReference>
<dbReference type="PRINTS" id="PR00413">
    <property type="entry name" value="HADHALOGNASE"/>
</dbReference>
<accession>R7RZR4</accession>
<dbReference type="OMA" id="WHRLNPW"/>
<dbReference type="Pfam" id="PF00702">
    <property type="entry name" value="Hydrolase"/>
    <property type="match status" value="1"/>
</dbReference>
<evidence type="ECO:0000256" key="2">
    <source>
        <dbReference type="ARBA" id="ARBA00022801"/>
    </source>
</evidence>
<gene>
    <name evidence="3" type="ORF">PUNSTDRAFT_123290</name>
</gene>
<dbReference type="EMBL" id="JH687563">
    <property type="protein sequence ID" value="EIN03473.1"/>
    <property type="molecule type" value="Genomic_DNA"/>
</dbReference>
<sequence length="251" mass="28236">MADNLEGVEALLFDVFGTVVDWKGSVTRALESKAQQLGFHADEDWTAFTVEWREGYMRSTKEYAKTKNVSLNVDEMHRQLLEEILANPRWGHVAKVFNEEDRATLTYSWHLIDGWPDSSKGLYELKKRFVIGTLSNGNVRLLVDMAKHADLPWDVVFSSEMLGSYKPDPQTYLGAAKYLMLPPSKVALVAAHIYDLRAAASHGYKTIYVRRTSEDVGLRDTVKAKADGGEVDVVVDSLVDLEALLKGREKL</sequence>
<dbReference type="AlphaFoldDB" id="R7RZR4"/>
<keyword evidence="2" id="KW-0378">Hydrolase</keyword>
<dbReference type="InterPro" id="IPR036412">
    <property type="entry name" value="HAD-like_sf"/>
</dbReference>
<dbReference type="GeneID" id="18877660"/>
<dbReference type="NCBIfam" id="TIGR01428">
    <property type="entry name" value="HAD_type_II"/>
    <property type="match status" value="1"/>
</dbReference>
<dbReference type="SFLD" id="SFLDG01129">
    <property type="entry name" value="C1.5:_HAD__Beta-PGM__Phosphata"/>
    <property type="match status" value="1"/>
</dbReference>
<organism evidence="3 4">
    <name type="scientific">Punctularia strigosozonata (strain HHB-11173)</name>
    <name type="common">White-rot fungus</name>
    <dbReference type="NCBI Taxonomy" id="741275"/>
    <lineage>
        <taxon>Eukaryota</taxon>
        <taxon>Fungi</taxon>
        <taxon>Dikarya</taxon>
        <taxon>Basidiomycota</taxon>
        <taxon>Agaricomycotina</taxon>
        <taxon>Agaricomycetes</taxon>
        <taxon>Corticiales</taxon>
        <taxon>Punctulariaceae</taxon>
        <taxon>Punctularia</taxon>
    </lineage>
</organism>
<dbReference type="InterPro" id="IPR023214">
    <property type="entry name" value="HAD_sf"/>
</dbReference>
<dbReference type="InterPro" id="IPR006328">
    <property type="entry name" value="2-HAD"/>
</dbReference>
<dbReference type="Proteomes" id="UP000054196">
    <property type="component" value="Unassembled WGS sequence"/>
</dbReference>
<dbReference type="InterPro" id="IPR023198">
    <property type="entry name" value="PGP-like_dom2"/>
</dbReference>
<evidence type="ECO:0000313" key="3">
    <source>
        <dbReference type="EMBL" id="EIN03473.1"/>
    </source>
</evidence>
<dbReference type="RefSeq" id="XP_007389304.1">
    <property type="nucleotide sequence ID" value="XM_007389242.1"/>
</dbReference>
<proteinExistence type="inferred from homology"/>
<dbReference type="OrthoDB" id="2363873at2759"/>
<dbReference type="SUPFAM" id="SSF56784">
    <property type="entry name" value="HAD-like"/>
    <property type="match status" value="1"/>
</dbReference>
<protein>
    <submittedName>
        <fullName evidence="3">Haloacid dehalogenase</fullName>
    </submittedName>
</protein>
<keyword evidence="4" id="KW-1185">Reference proteome</keyword>
<dbReference type="Gene3D" id="3.40.50.1000">
    <property type="entry name" value="HAD superfamily/HAD-like"/>
    <property type="match status" value="1"/>
</dbReference>
<dbReference type="SFLD" id="SFLDS00003">
    <property type="entry name" value="Haloacid_Dehalogenase"/>
    <property type="match status" value="1"/>
</dbReference>
<dbReference type="Gene3D" id="1.10.150.240">
    <property type="entry name" value="Putative phosphatase, domain 2"/>
    <property type="match status" value="1"/>
</dbReference>
<dbReference type="GO" id="GO:0016791">
    <property type="term" value="F:phosphatase activity"/>
    <property type="evidence" value="ECO:0007669"/>
    <property type="project" value="UniProtKB-ARBA"/>
</dbReference>
<dbReference type="InterPro" id="IPR006439">
    <property type="entry name" value="HAD-SF_hydro_IA"/>
</dbReference>
<evidence type="ECO:0000256" key="1">
    <source>
        <dbReference type="ARBA" id="ARBA00008106"/>
    </source>
</evidence>
<dbReference type="HOGENOM" id="CLU_045011_3_0_1"/>
<dbReference type="eggNOG" id="ENOG502S19E">
    <property type="taxonomic scope" value="Eukaryota"/>
</dbReference>
<reference evidence="4" key="1">
    <citation type="journal article" date="2012" name="Science">
        <title>The Paleozoic origin of enzymatic lignin decomposition reconstructed from 31 fungal genomes.</title>
        <authorList>
            <person name="Floudas D."/>
            <person name="Binder M."/>
            <person name="Riley R."/>
            <person name="Barry K."/>
            <person name="Blanchette R.A."/>
            <person name="Henrissat B."/>
            <person name="Martinez A.T."/>
            <person name="Otillar R."/>
            <person name="Spatafora J.W."/>
            <person name="Yadav J.S."/>
            <person name="Aerts A."/>
            <person name="Benoit I."/>
            <person name="Boyd A."/>
            <person name="Carlson A."/>
            <person name="Copeland A."/>
            <person name="Coutinho P.M."/>
            <person name="de Vries R.P."/>
            <person name="Ferreira P."/>
            <person name="Findley K."/>
            <person name="Foster B."/>
            <person name="Gaskell J."/>
            <person name="Glotzer D."/>
            <person name="Gorecki P."/>
            <person name="Heitman J."/>
            <person name="Hesse C."/>
            <person name="Hori C."/>
            <person name="Igarashi K."/>
            <person name="Jurgens J.A."/>
            <person name="Kallen N."/>
            <person name="Kersten P."/>
            <person name="Kohler A."/>
            <person name="Kuees U."/>
            <person name="Kumar T.K.A."/>
            <person name="Kuo A."/>
            <person name="LaButti K."/>
            <person name="Larrondo L.F."/>
            <person name="Lindquist E."/>
            <person name="Ling A."/>
            <person name="Lombard V."/>
            <person name="Lucas S."/>
            <person name="Lundell T."/>
            <person name="Martin R."/>
            <person name="McLaughlin D.J."/>
            <person name="Morgenstern I."/>
            <person name="Morin E."/>
            <person name="Murat C."/>
            <person name="Nagy L.G."/>
            <person name="Nolan M."/>
            <person name="Ohm R.A."/>
            <person name="Patyshakuliyeva A."/>
            <person name="Rokas A."/>
            <person name="Ruiz-Duenas F.J."/>
            <person name="Sabat G."/>
            <person name="Salamov A."/>
            <person name="Samejima M."/>
            <person name="Schmutz J."/>
            <person name="Slot J.C."/>
            <person name="St John F."/>
            <person name="Stenlid J."/>
            <person name="Sun H."/>
            <person name="Sun S."/>
            <person name="Syed K."/>
            <person name="Tsang A."/>
            <person name="Wiebenga A."/>
            <person name="Young D."/>
            <person name="Pisabarro A."/>
            <person name="Eastwood D.C."/>
            <person name="Martin F."/>
            <person name="Cullen D."/>
            <person name="Grigoriev I.V."/>
            <person name="Hibbett D.S."/>
        </authorList>
    </citation>
    <scope>NUCLEOTIDE SEQUENCE [LARGE SCALE GENOMIC DNA]</scope>
    <source>
        <strain evidence="4">HHB-11173 SS5</strain>
    </source>
</reference>
<name>R7RZR4_PUNST</name>
<dbReference type="KEGG" id="psq:PUNSTDRAFT_123290"/>
<dbReference type="GO" id="GO:0019120">
    <property type="term" value="F:hydrolase activity, acting on acid halide bonds, in C-halide compounds"/>
    <property type="evidence" value="ECO:0007669"/>
    <property type="project" value="InterPro"/>
</dbReference>